<accession>A0A0V1HPW8</accession>
<dbReference type="AlphaFoldDB" id="A0A0V1HPW8"/>
<evidence type="ECO:0000313" key="1">
    <source>
        <dbReference type="EMBL" id="KRZ12545.1"/>
    </source>
</evidence>
<sequence length="49" mass="5843">MRKHIRKKRKKKKNCLFDQLVFGHGQQMRICTLANPMSSVRSLLGLRWC</sequence>
<reference evidence="1 2" key="1">
    <citation type="submission" date="2015-01" db="EMBL/GenBank/DDBJ databases">
        <title>Evolution of Trichinella species and genotypes.</title>
        <authorList>
            <person name="Korhonen P.K."/>
            <person name="Edoardo P."/>
            <person name="Giuseppe L.R."/>
            <person name="Gasser R.B."/>
        </authorList>
    </citation>
    <scope>NUCLEOTIDE SEQUENCE [LARGE SCALE GENOMIC DNA]</scope>
    <source>
        <strain evidence="1">ISS1029</strain>
    </source>
</reference>
<gene>
    <name evidence="1" type="ORF">T11_15595</name>
</gene>
<dbReference type="EMBL" id="JYDP01000039">
    <property type="protein sequence ID" value="KRZ12545.1"/>
    <property type="molecule type" value="Genomic_DNA"/>
</dbReference>
<dbReference type="Proteomes" id="UP000055024">
    <property type="component" value="Unassembled WGS sequence"/>
</dbReference>
<proteinExistence type="predicted"/>
<name>A0A0V1HPW8_9BILA</name>
<organism evidence="1 2">
    <name type="scientific">Trichinella zimbabwensis</name>
    <dbReference type="NCBI Taxonomy" id="268475"/>
    <lineage>
        <taxon>Eukaryota</taxon>
        <taxon>Metazoa</taxon>
        <taxon>Ecdysozoa</taxon>
        <taxon>Nematoda</taxon>
        <taxon>Enoplea</taxon>
        <taxon>Dorylaimia</taxon>
        <taxon>Trichinellida</taxon>
        <taxon>Trichinellidae</taxon>
        <taxon>Trichinella</taxon>
    </lineage>
</organism>
<comment type="caution">
    <text evidence="1">The sequence shown here is derived from an EMBL/GenBank/DDBJ whole genome shotgun (WGS) entry which is preliminary data.</text>
</comment>
<keyword evidence="2" id="KW-1185">Reference proteome</keyword>
<protein>
    <submittedName>
        <fullName evidence="1">Uncharacterized protein</fullName>
    </submittedName>
</protein>
<evidence type="ECO:0000313" key="2">
    <source>
        <dbReference type="Proteomes" id="UP000055024"/>
    </source>
</evidence>